<keyword evidence="2" id="KW-0472">Membrane</keyword>
<protein>
    <recommendedName>
        <fullName evidence="3">M23ase beta-sheet core domain-containing protein</fullName>
    </recommendedName>
</protein>
<reference evidence="4 5" key="1">
    <citation type="submission" date="2014-12" db="EMBL/GenBank/DDBJ databases">
        <title>Whole genome sequencing of Sphingobium xenophagum OW59.</title>
        <authorList>
            <person name="Ohta Y."/>
            <person name="Nishi S."/>
            <person name="Hatada Y."/>
        </authorList>
    </citation>
    <scope>NUCLEOTIDE SEQUENCE [LARGE SCALE GENOMIC DNA]</scope>
    <source>
        <strain evidence="4 5">OW59</strain>
    </source>
</reference>
<dbReference type="SUPFAM" id="SSF51261">
    <property type="entry name" value="Duplicated hybrid motif"/>
    <property type="match status" value="1"/>
</dbReference>
<dbReference type="InterPro" id="IPR050570">
    <property type="entry name" value="Cell_wall_metabolism_enzyme"/>
</dbReference>
<dbReference type="FunFam" id="2.70.70.10:FF:000006">
    <property type="entry name" value="M23 family peptidase"/>
    <property type="match status" value="1"/>
</dbReference>
<proteinExistence type="predicted"/>
<evidence type="ECO:0000259" key="3">
    <source>
        <dbReference type="Pfam" id="PF01551"/>
    </source>
</evidence>
<keyword evidence="2" id="KW-1133">Transmembrane helix</keyword>
<organism evidence="4 5">
    <name type="scientific">Sphingobium xenophagum</name>
    <dbReference type="NCBI Taxonomy" id="121428"/>
    <lineage>
        <taxon>Bacteria</taxon>
        <taxon>Pseudomonadati</taxon>
        <taxon>Pseudomonadota</taxon>
        <taxon>Alphaproteobacteria</taxon>
        <taxon>Sphingomonadales</taxon>
        <taxon>Sphingomonadaceae</taxon>
        <taxon>Sphingobium</taxon>
    </lineage>
</organism>
<gene>
    <name evidence="4" type="ORF">MBESOW_P0626</name>
</gene>
<dbReference type="GO" id="GO:0004222">
    <property type="term" value="F:metalloendopeptidase activity"/>
    <property type="evidence" value="ECO:0007669"/>
    <property type="project" value="TreeGrafter"/>
</dbReference>
<keyword evidence="1" id="KW-0732">Signal</keyword>
<accession>A0A401IYB1</accession>
<sequence>MLCYRPDSNKSAGSQLSQNSKTGAAALRARLNALCPEREIFLRSGGQVKFLRISRRAQLAAIAIASTALIGWGGATISMLAGKAAVAQERARLAEQGKAVASTADKVADYRKSVEDLAQDLEARQDFMDELYKTHFGAEDGNAAGADLVGPAKSGEKGKLTAKISMAPEAAPLVRLAQRQRQFAMMLTSAVERRADKAAAAIRSFGLNPDSLTRNAARAQGGPFVPWKGDKGAMTGELEELASALNRMELLERSLLTIPSGKPTTAPMQTSSYGYRRDPFNGHAAFHAGIDFPGRYGQPIHAAAGGKVSFVGQRQGYGNVVEVEHGNGLMTRYAHLSGFVGRVGESVSRGDTIGRMGSTGRSTGTHLHFEVRLNGQAINPRRFLEARQDVLQVQQIAKARFADVGNRG</sequence>
<evidence type="ECO:0000256" key="2">
    <source>
        <dbReference type="SAM" id="Phobius"/>
    </source>
</evidence>
<dbReference type="InterPro" id="IPR016047">
    <property type="entry name" value="M23ase_b-sheet_dom"/>
</dbReference>
<dbReference type="PANTHER" id="PTHR21666:SF289">
    <property type="entry name" value="L-ALA--D-GLU ENDOPEPTIDASE"/>
    <property type="match status" value="1"/>
</dbReference>
<evidence type="ECO:0000313" key="5">
    <source>
        <dbReference type="Proteomes" id="UP000290975"/>
    </source>
</evidence>
<dbReference type="Gene3D" id="2.70.70.10">
    <property type="entry name" value="Glucose Permease (Domain IIA)"/>
    <property type="match status" value="1"/>
</dbReference>
<dbReference type="PANTHER" id="PTHR21666">
    <property type="entry name" value="PEPTIDASE-RELATED"/>
    <property type="match status" value="1"/>
</dbReference>
<dbReference type="AlphaFoldDB" id="A0A401IYB1"/>
<keyword evidence="5" id="KW-1185">Reference proteome</keyword>
<dbReference type="InterPro" id="IPR011055">
    <property type="entry name" value="Dup_hybrid_motif"/>
</dbReference>
<evidence type="ECO:0000313" key="4">
    <source>
        <dbReference type="EMBL" id="GBH29372.1"/>
    </source>
</evidence>
<dbReference type="CDD" id="cd12797">
    <property type="entry name" value="M23_peptidase"/>
    <property type="match status" value="1"/>
</dbReference>
<dbReference type="EMBL" id="BBQY01000001">
    <property type="protein sequence ID" value="GBH29372.1"/>
    <property type="molecule type" value="Genomic_DNA"/>
</dbReference>
<feature type="domain" description="M23ase beta-sheet core" evidence="3">
    <location>
        <begin position="286"/>
        <end position="380"/>
    </location>
</feature>
<dbReference type="Pfam" id="PF01551">
    <property type="entry name" value="Peptidase_M23"/>
    <property type="match status" value="1"/>
</dbReference>
<dbReference type="Proteomes" id="UP000290975">
    <property type="component" value="Unassembled WGS sequence"/>
</dbReference>
<feature type="transmembrane region" description="Helical" evidence="2">
    <location>
        <begin position="59"/>
        <end position="81"/>
    </location>
</feature>
<evidence type="ECO:0000256" key="1">
    <source>
        <dbReference type="ARBA" id="ARBA00022729"/>
    </source>
</evidence>
<name>A0A401IYB1_SPHXE</name>
<keyword evidence="2" id="KW-0812">Transmembrane</keyword>
<dbReference type="STRING" id="1192759.GCA_000277525_03218"/>
<comment type="caution">
    <text evidence="4">The sequence shown here is derived from an EMBL/GenBank/DDBJ whole genome shotgun (WGS) entry which is preliminary data.</text>
</comment>